<reference evidence="2 3" key="1">
    <citation type="submission" date="2014-06" db="EMBL/GenBank/DDBJ databases">
        <title>Evolutionary Origins and Diversification of the Mycorrhizal Mutualists.</title>
        <authorList>
            <consortium name="DOE Joint Genome Institute"/>
            <consortium name="Mycorrhizal Genomics Consortium"/>
            <person name="Kohler A."/>
            <person name="Kuo A."/>
            <person name="Nagy L.G."/>
            <person name="Floudas D."/>
            <person name="Copeland A."/>
            <person name="Barry K.W."/>
            <person name="Cichocki N."/>
            <person name="Veneault-Fourrey C."/>
            <person name="LaButti K."/>
            <person name="Lindquist E.A."/>
            <person name="Lipzen A."/>
            <person name="Lundell T."/>
            <person name="Morin E."/>
            <person name="Murat C."/>
            <person name="Riley R."/>
            <person name="Ohm R."/>
            <person name="Sun H."/>
            <person name="Tunlid A."/>
            <person name="Henrissat B."/>
            <person name="Grigoriev I.V."/>
            <person name="Hibbett D.S."/>
            <person name="Martin F."/>
        </authorList>
    </citation>
    <scope>NUCLEOTIDE SEQUENCE [LARGE SCALE GENOMIC DNA]</scope>
    <source>
        <strain evidence="2 3">SS14</strain>
    </source>
</reference>
<gene>
    <name evidence="2" type="ORF">M422DRAFT_253639</name>
</gene>
<feature type="compositionally biased region" description="Basic and acidic residues" evidence="1">
    <location>
        <begin position="87"/>
        <end position="98"/>
    </location>
</feature>
<name>A0A0C9VWG4_SPHS4</name>
<proteinExistence type="predicted"/>
<dbReference type="EMBL" id="KN837125">
    <property type="protein sequence ID" value="KIJ43135.1"/>
    <property type="molecule type" value="Genomic_DNA"/>
</dbReference>
<evidence type="ECO:0000256" key="1">
    <source>
        <dbReference type="SAM" id="MobiDB-lite"/>
    </source>
</evidence>
<dbReference type="HOGENOM" id="CLU_1147813_0_0_1"/>
<sequence length="242" mass="26673">MPTNDTRRDSLEETTIAPQARGPAEVASSSTVQQCLAIVDRRRKGETTTIYEALPNTDASIQAFKTYLDMCVEVDRDRAAAGSKGKHISEQLRERNVESDSCGQQDQRREAQEELVGEGVQSDGGEEAREEREAGKGEVDETLLTTDGRCNFALRQRSGSTGCLLRRSSMKWMGPHIGLLRRYQKQGTLRTLTIAACYFSSACGRSVPPSTSDASPSEASRITDIVAEKQYNFKVSVFHSDI</sequence>
<dbReference type="Proteomes" id="UP000054279">
    <property type="component" value="Unassembled WGS sequence"/>
</dbReference>
<evidence type="ECO:0000313" key="2">
    <source>
        <dbReference type="EMBL" id="KIJ43135.1"/>
    </source>
</evidence>
<feature type="region of interest" description="Disordered" evidence="1">
    <location>
        <begin position="80"/>
        <end position="138"/>
    </location>
</feature>
<evidence type="ECO:0000313" key="3">
    <source>
        <dbReference type="Proteomes" id="UP000054279"/>
    </source>
</evidence>
<protein>
    <submittedName>
        <fullName evidence="2">Uncharacterized protein</fullName>
    </submittedName>
</protein>
<organism evidence="2 3">
    <name type="scientific">Sphaerobolus stellatus (strain SS14)</name>
    <dbReference type="NCBI Taxonomy" id="990650"/>
    <lineage>
        <taxon>Eukaryota</taxon>
        <taxon>Fungi</taxon>
        <taxon>Dikarya</taxon>
        <taxon>Basidiomycota</taxon>
        <taxon>Agaricomycotina</taxon>
        <taxon>Agaricomycetes</taxon>
        <taxon>Phallomycetidae</taxon>
        <taxon>Geastrales</taxon>
        <taxon>Sphaerobolaceae</taxon>
        <taxon>Sphaerobolus</taxon>
    </lineage>
</organism>
<accession>A0A0C9VWG4</accession>
<dbReference type="AlphaFoldDB" id="A0A0C9VWG4"/>
<keyword evidence="3" id="KW-1185">Reference proteome</keyword>
<feature type="compositionally biased region" description="Basic and acidic residues" evidence="1">
    <location>
        <begin position="1"/>
        <end position="11"/>
    </location>
</feature>
<feature type="region of interest" description="Disordered" evidence="1">
    <location>
        <begin position="1"/>
        <end position="29"/>
    </location>
</feature>
<feature type="compositionally biased region" description="Basic and acidic residues" evidence="1">
    <location>
        <begin position="126"/>
        <end position="138"/>
    </location>
</feature>